<comment type="caution">
    <text evidence="3">The sequence shown here is derived from an EMBL/GenBank/DDBJ whole genome shotgun (WGS) entry which is preliminary data.</text>
</comment>
<dbReference type="EMBL" id="JYGR01000005">
    <property type="protein sequence ID" value="KJQ70999.1"/>
    <property type="molecule type" value="Genomic_DNA"/>
</dbReference>
<feature type="region of interest" description="Disordered" evidence="1">
    <location>
        <begin position="376"/>
        <end position="438"/>
    </location>
</feature>
<name>A0A0F2DLB5_STROR</name>
<sequence length="459" mass="52434">MEPIYVSQKDMLEICQDGDKYFLRYPTFNITCPEVIREIPKEAADSYMSGEHTGKELMTYAQYGFWKSKKQYTQDESDKLFIEDHPSFILKNPENSRCLFTAEEFKQIVTQAIVSELEPSELDAIGIVDSHLELLLVDPVGWEEEIEAVHLEILQEKINNYIHFLESKQYVARYGDKFDKKVIHITFQYSPSDNGLAFLAAVQKVLQPTDMSLKIELPDDDTLPEKKNLSVNVSHPNHDQEKVSQEQYLQIKKEYKIRLGLVIFLFTIFAILSVVLIFNLSRFIPLAATAMGTVVPFNHFLLVPLWEEKKEIEKEHPEWKKLSTSGVKVPSSESSKRTLACIGTVVALFFSFAMLYRPVKANKPIPSIEEINKIPKLDRKAPKTSSSSSSERANSSDSGASSSTEESTKSESSGTESSKEETHNYDFHLPGVDDEELRRVIDRSKKDFRENHAKEQTTE</sequence>
<keyword evidence="2" id="KW-1133">Transmembrane helix</keyword>
<gene>
    <name evidence="3" type="ORF">TZ92_01528</name>
</gene>
<feature type="compositionally biased region" description="Basic and acidic residues" evidence="1">
    <location>
        <begin position="417"/>
        <end position="426"/>
    </location>
</feature>
<evidence type="ECO:0000256" key="2">
    <source>
        <dbReference type="SAM" id="Phobius"/>
    </source>
</evidence>
<dbReference type="PATRIC" id="fig|28037.214.peg.1533"/>
<dbReference type="AlphaFoldDB" id="A0A0F2DLB5"/>
<keyword evidence="2" id="KW-0812">Transmembrane</keyword>
<dbReference type="Proteomes" id="UP000033716">
    <property type="component" value="Unassembled WGS sequence"/>
</dbReference>
<evidence type="ECO:0000256" key="1">
    <source>
        <dbReference type="SAM" id="MobiDB-lite"/>
    </source>
</evidence>
<proteinExistence type="predicted"/>
<dbReference type="Pfam" id="PF20212">
    <property type="entry name" value="DUF6572"/>
    <property type="match status" value="1"/>
</dbReference>
<feature type="transmembrane region" description="Helical" evidence="2">
    <location>
        <begin position="338"/>
        <end position="356"/>
    </location>
</feature>
<feature type="transmembrane region" description="Helical" evidence="2">
    <location>
        <begin position="259"/>
        <end position="278"/>
    </location>
</feature>
<evidence type="ECO:0000313" key="4">
    <source>
        <dbReference type="Proteomes" id="UP000033716"/>
    </source>
</evidence>
<protein>
    <submittedName>
        <fullName evidence="3">Uncharacterized protein</fullName>
    </submittedName>
</protein>
<keyword evidence="2" id="KW-0472">Membrane</keyword>
<feature type="compositionally biased region" description="Low complexity" evidence="1">
    <location>
        <begin position="384"/>
        <end position="416"/>
    </location>
</feature>
<accession>A0A0F2DLB5</accession>
<dbReference type="InterPro" id="IPR046702">
    <property type="entry name" value="DUF6572"/>
</dbReference>
<reference evidence="3 4" key="1">
    <citation type="submission" date="2015-02" db="EMBL/GenBank/DDBJ databases">
        <title>Evolution of amylase-binding proteins of oral streptococcal species.</title>
        <authorList>
            <person name="Haase E.M."/>
        </authorList>
    </citation>
    <scope>NUCLEOTIDE SEQUENCE [LARGE SCALE GENOMIC DNA]</scope>
    <source>
        <strain evidence="3 4">SK141</strain>
    </source>
</reference>
<feature type="transmembrane region" description="Helical" evidence="2">
    <location>
        <begin position="284"/>
        <end position="306"/>
    </location>
</feature>
<organism evidence="3 4">
    <name type="scientific">Streptococcus oralis subsp. oralis</name>
    <dbReference type="NCBI Taxonomy" id="1891914"/>
    <lineage>
        <taxon>Bacteria</taxon>
        <taxon>Bacillati</taxon>
        <taxon>Bacillota</taxon>
        <taxon>Bacilli</taxon>
        <taxon>Lactobacillales</taxon>
        <taxon>Streptococcaceae</taxon>
        <taxon>Streptococcus</taxon>
    </lineage>
</organism>
<evidence type="ECO:0000313" key="3">
    <source>
        <dbReference type="EMBL" id="KJQ70999.1"/>
    </source>
</evidence>